<name>A0ABW2L3W2_9BACT</name>
<protein>
    <submittedName>
        <fullName evidence="2">DUF4350 domain-containing protein</fullName>
    </submittedName>
</protein>
<dbReference type="Proteomes" id="UP001596472">
    <property type="component" value="Unassembled WGS sequence"/>
</dbReference>
<organism evidence="2 3">
    <name type="scientific">Haloferula chungangensis</name>
    <dbReference type="NCBI Taxonomy" id="1048331"/>
    <lineage>
        <taxon>Bacteria</taxon>
        <taxon>Pseudomonadati</taxon>
        <taxon>Verrucomicrobiota</taxon>
        <taxon>Verrucomicrobiia</taxon>
        <taxon>Verrucomicrobiales</taxon>
        <taxon>Verrucomicrobiaceae</taxon>
        <taxon>Haloferula</taxon>
    </lineage>
</organism>
<evidence type="ECO:0000259" key="1">
    <source>
        <dbReference type="Pfam" id="PF14258"/>
    </source>
</evidence>
<sequence>MALFRKEGEMKWYTVLLSLLLLVGCSYEESTRETGHKGKARLNPYLAAERLLEEFDYGVENKAGWPDLESDISTMVIPVSALSARGYIDELDEWSLNGGHVIVLMNNGEAYLNDWRRTLLGSFDSEEDLSEPFVEWLNRLGVMFDYSPGEKGKPLSADKLTFLGEEYEVFMEARVCPEDRKGEPVMIHSMKRREGRITFVADARPFRNRWIGDYDHAELFLALHEASPYHGTTAFVRNVSLSFFGLLWSRAWPAVTALIVLVLFWLWKNLPRVGPLDSVESTSHGRAYEHHLEALGDFHWRLDRAEGLLRPLRESLIERAQRLALTTGNRDIDLFELIAERAGITRERAERAMTFERSKDGGTFTQLVADLQTIHLSIP</sequence>
<evidence type="ECO:0000313" key="3">
    <source>
        <dbReference type="Proteomes" id="UP001596472"/>
    </source>
</evidence>
<feature type="domain" description="DUF4350" evidence="1">
    <location>
        <begin position="43"/>
        <end position="223"/>
    </location>
</feature>
<evidence type="ECO:0000313" key="2">
    <source>
        <dbReference type="EMBL" id="MFC7335998.1"/>
    </source>
</evidence>
<comment type="caution">
    <text evidence="2">The sequence shown here is derived from an EMBL/GenBank/DDBJ whole genome shotgun (WGS) entry which is preliminary data.</text>
</comment>
<dbReference type="InterPro" id="IPR025646">
    <property type="entry name" value="DUF4350"/>
</dbReference>
<dbReference type="EMBL" id="JBHTBS010000001">
    <property type="protein sequence ID" value="MFC7335998.1"/>
    <property type="molecule type" value="Genomic_DNA"/>
</dbReference>
<gene>
    <name evidence="2" type="ORF">ACFQY0_02315</name>
</gene>
<reference evidence="3" key="1">
    <citation type="journal article" date="2019" name="Int. J. Syst. Evol. Microbiol.">
        <title>The Global Catalogue of Microorganisms (GCM) 10K type strain sequencing project: providing services to taxonomists for standard genome sequencing and annotation.</title>
        <authorList>
            <consortium name="The Broad Institute Genomics Platform"/>
            <consortium name="The Broad Institute Genome Sequencing Center for Infectious Disease"/>
            <person name="Wu L."/>
            <person name="Ma J."/>
        </authorList>
    </citation>
    <scope>NUCLEOTIDE SEQUENCE [LARGE SCALE GENOMIC DNA]</scope>
    <source>
        <strain evidence="3">CGMCC 4.1467</strain>
    </source>
</reference>
<accession>A0ABW2L3W2</accession>
<dbReference type="Pfam" id="PF14258">
    <property type="entry name" value="DUF4350"/>
    <property type="match status" value="1"/>
</dbReference>
<keyword evidence="3" id="KW-1185">Reference proteome</keyword>
<proteinExistence type="predicted"/>
<dbReference type="RefSeq" id="WP_379708672.1">
    <property type="nucleotide sequence ID" value="NZ_JBHTBS010000001.1"/>
</dbReference>
<dbReference type="PROSITE" id="PS51257">
    <property type="entry name" value="PROKAR_LIPOPROTEIN"/>
    <property type="match status" value="1"/>
</dbReference>